<gene>
    <name evidence="2" type="ORF">NCTC9419_04893</name>
</gene>
<dbReference type="AlphaFoldDB" id="A0A3S4GNN2"/>
<protein>
    <submittedName>
        <fullName evidence="2">Uncharacterized protein</fullName>
    </submittedName>
</protein>
<organism evidence="2 3">
    <name type="scientific">Serratia rubidaea</name>
    <name type="common">Serratia marinorubra</name>
    <dbReference type="NCBI Taxonomy" id="61652"/>
    <lineage>
        <taxon>Bacteria</taxon>
        <taxon>Pseudomonadati</taxon>
        <taxon>Pseudomonadota</taxon>
        <taxon>Gammaproteobacteria</taxon>
        <taxon>Enterobacterales</taxon>
        <taxon>Yersiniaceae</taxon>
        <taxon>Serratia</taxon>
    </lineage>
</organism>
<dbReference type="Proteomes" id="UP000271603">
    <property type="component" value="Chromosome"/>
</dbReference>
<evidence type="ECO:0000313" key="2">
    <source>
        <dbReference type="EMBL" id="VEA73265.1"/>
    </source>
</evidence>
<sequence length="43" mass="4783">MGVFETAAGERERRQANGYRLKLPDGIGQECLASSQGRSREEE</sequence>
<evidence type="ECO:0000313" key="3">
    <source>
        <dbReference type="Proteomes" id="UP000271603"/>
    </source>
</evidence>
<evidence type="ECO:0000256" key="1">
    <source>
        <dbReference type="SAM" id="MobiDB-lite"/>
    </source>
</evidence>
<dbReference type="EMBL" id="LR134155">
    <property type="protein sequence ID" value="VEA73265.1"/>
    <property type="molecule type" value="Genomic_DNA"/>
</dbReference>
<proteinExistence type="predicted"/>
<accession>A0A3S4GNN2</accession>
<name>A0A3S4GNN2_SERRU</name>
<feature type="region of interest" description="Disordered" evidence="1">
    <location>
        <begin position="1"/>
        <end position="21"/>
    </location>
</feature>
<reference evidence="2 3" key="1">
    <citation type="submission" date="2018-12" db="EMBL/GenBank/DDBJ databases">
        <authorList>
            <consortium name="Pathogen Informatics"/>
        </authorList>
    </citation>
    <scope>NUCLEOTIDE SEQUENCE [LARGE SCALE GENOMIC DNA]</scope>
    <source>
        <strain evidence="2 3">NCTC9419</strain>
    </source>
</reference>